<dbReference type="InterPro" id="IPR037522">
    <property type="entry name" value="HD_GYP_dom"/>
</dbReference>
<comment type="caution">
    <text evidence="4">The sequence shown here is derived from an EMBL/GenBank/DDBJ whole genome shotgun (WGS) entry which is preliminary data.</text>
</comment>
<dbReference type="PROSITE" id="PS51832">
    <property type="entry name" value="HD_GYP"/>
    <property type="match status" value="1"/>
</dbReference>
<dbReference type="Proteomes" id="UP001229346">
    <property type="component" value="Unassembled WGS sequence"/>
</dbReference>
<dbReference type="EMBL" id="JAUSSU010000007">
    <property type="protein sequence ID" value="MDQ0114248.1"/>
    <property type="molecule type" value="Genomic_DNA"/>
</dbReference>
<keyword evidence="1" id="KW-0597">Phosphoprotein</keyword>
<evidence type="ECO:0000259" key="3">
    <source>
        <dbReference type="PROSITE" id="PS51832"/>
    </source>
</evidence>
<protein>
    <submittedName>
        <fullName evidence="4">Response regulator RpfG family c-di-GMP phosphodiesterase</fullName>
    </submittedName>
</protein>
<dbReference type="Pfam" id="PF13487">
    <property type="entry name" value="HD_5"/>
    <property type="match status" value="1"/>
</dbReference>
<keyword evidence="5" id="KW-1185">Reference proteome</keyword>
<evidence type="ECO:0000313" key="4">
    <source>
        <dbReference type="EMBL" id="MDQ0114248.1"/>
    </source>
</evidence>
<dbReference type="InterPro" id="IPR001789">
    <property type="entry name" value="Sig_transdc_resp-reg_receiver"/>
</dbReference>
<dbReference type="Pfam" id="PF11849">
    <property type="entry name" value="DUF3369"/>
    <property type="match status" value="1"/>
</dbReference>
<dbReference type="Gene3D" id="3.40.50.2300">
    <property type="match status" value="1"/>
</dbReference>
<dbReference type="PROSITE" id="PS50110">
    <property type="entry name" value="RESPONSE_REGULATORY"/>
    <property type="match status" value="1"/>
</dbReference>
<dbReference type="PANTHER" id="PTHR45228:SF9">
    <property type="entry name" value="3'3'-CGAMP-SPECIFIC PHOSPHODIESTERASE 2"/>
    <property type="match status" value="1"/>
</dbReference>
<evidence type="ECO:0000313" key="5">
    <source>
        <dbReference type="Proteomes" id="UP001229346"/>
    </source>
</evidence>
<dbReference type="Gene3D" id="1.10.3210.10">
    <property type="entry name" value="Hypothetical protein af1432"/>
    <property type="match status" value="1"/>
</dbReference>
<feature type="domain" description="HD-GYP" evidence="3">
    <location>
        <begin position="319"/>
        <end position="516"/>
    </location>
</feature>
<dbReference type="CDD" id="cd00077">
    <property type="entry name" value="HDc"/>
    <property type="match status" value="1"/>
</dbReference>
<feature type="domain" description="Response regulatory" evidence="2">
    <location>
        <begin position="37"/>
        <end position="161"/>
    </location>
</feature>
<dbReference type="InterPro" id="IPR021800">
    <property type="entry name" value="DUF3369"/>
</dbReference>
<dbReference type="PANTHER" id="PTHR45228">
    <property type="entry name" value="CYCLIC DI-GMP PHOSPHODIESTERASE TM_0186-RELATED"/>
    <property type="match status" value="1"/>
</dbReference>
<dbReference type="InterPro" id="IPR003607">
    <property type="entry name" value="HD/PDEase_dom"/>
</dbReference>
<proteinExistence type="predicted"/>
<accession>A0ABT9U5F9</accession>
<dbReference type="InterPro" id="IPR052020">
    <property type="entry name" value="Cyclic_di-GMP/3'3'-cGAMP_PDE"/>
</dbReference>
<dbReference type="InterPro" id="IPR011006">
    <property type="entry name" value="CheY-like_superfamily"/>
</dbReference>
<sequence>MISRTDEELPLSEDEDELVFLDEGEDSEQDASYDSWPILIVDDHEEVHKVTSLVLGGFEFEGKGLRLLHAYSGDEARAMLRAEPDIAVVLLDVVMEKDEAGLEVIEYIRRELRNSAIRIILRTGQPGQAPEQEVIVKYDINDYKEKTELTAQKLFTTIISSLRSYRDLRMIQSNKKGLEDVVRSSSSILNVYSPKELAREVLDQLNTILDAEKSSAGLVLLKQNDGWSRLAGSGKFSSAAYLQMLPPEVLAEADSAAVSNVRFMQGDGFACYYRNSTGTEKTIYFERGKALSEWDRYLIEVYCANILAAFENVALNGEIESTQKEIIYTLGEIAETRSKETGFHVKRVAEYTKLLALKYGLPDEEAELISLASPMHDIGKVGISDAILNKPGKLTAEEYEIMKTHAQSGYDMLKHSGRPIMKTASIIALQHHEKYNGSGYPQGLKGDQIHIYGRLTALADVFDALASDRVYKKAWALTDIIGFLQEQRGEHFDPVLTDLFMEHIDEFLVIREKYVDEKIF</sequence>
<dbReference type="SMART" id="SM00448">
    <property type="entry name" value="REC"/>
    <property type="match status" value="1"/>
</dbReference>
<dbReference type="SUPFAM" id="SSF52172">
    <property type="entry name" value="CheY-like"/>
    <property type="match status" value="1"/>
</dbReference>
<name>A0ABT9U5F9_PAEHA</name>
<dbReference type="SMART" id="SM00471">
    <property type="entry name" value="HDc"/>
    <property type="match status" value="1"/>
</dbReference>
<dbReference type="Pfam" id="PF00072">
    <property type="entry name" value="Response_reg"/>
    <property type="match status" value="1"/>
</dbReference>
<organism evidence="4 5">
    <name type="scientific">Paenibacillus harenae</name>
    <dbReference type="NCBI Taxonomy" id="306543"/>
    <lineage>
        <taxon>Bacteria</taxon>
        <taxon>Bacillati</taxon>
        <taxon>Bacillota</taxon>
        <taxon>Bacilli</taxon>
        <taxon>Bacillales</taxon>
        <taxon>Paenibacillaceae</taxon>
        <taxon>Paenibacillus</taxon>
    </lineage>
</organism>
<gene>
    <name evidence="4" type="ORF">J2T15_003703</name>
</gene>
<evidence type="ECO:0000259" key="2">
    <source>
        <dbReference type="PROSITE" id="PS50110"/>
    </source>
</evidence>
<feature type="modified residue" description="4-aspartylphosphate" evidence="1">
    <location>
        <position position="92"/>
    </location>
</feature>
<reference evidence="4 5" key="1">
    <citation type="submission" date="2023-07" db="EMBL/GenBank/DDBJ databases">
        <title>Sorghum-associated microbial communities from plants grown in Nebraska, USA.</title>
        <authorList>
            <person name="Schachtman D."/>
        </authorList>
    </citation>
    <scope>NUCLEOTIDE SEQUENCE [LARGE SCALE GENOMIC DNA]</scope>
    <source>
        <strain evidence="4 5">CC482</strain>
    </source>
</reference>
<dbReference type="RefSeq" id="WP_307205573.1">
    <property type="nucleotide sequence ID" value="NZ_JAUSSU010000007.1"/>
</dbReference>
<evidence type="ECO:0000256" key="1">
    <source>
        <dbReference type="PROSITE-ProRule" id="PRU00169"/>
    </source>
</evidence>
<dbReference type="SUPFAM" id="SSF109604">
    <property type="entry name" value="HD-domain/PDEase-like"/>
    <property type="match status" value="1"/>
</dbReference>